<sequence>MATARLVPRVDRLTLDEGHVEEVHGEDDAVEMPEDELLRLDDGTPLPVELAELRSLLELHSLAGATDEDDMIAVDDASGRKLLDEIAAAKADALRDCLLGFDEGILLLHDKLLDHEAMCKRLDAMRRRKRIMPAGRNRYDEAVAVIDEDDDGSGGPEDSELELGAMLSMDAPAGATEAPGRSRLGGNGEHLAAEPAEPADDNEEALDQRVASSRQQIKAWVRALEEGKRERAPQGSALGGVRGLNCVGSISVLPPVVPPPRARQSSYSQRLRLNAARYSQGGF</sequence>
<gene>
    <name evidence="2" type="ORF">Ctob_006794</name>
</gene>
<organism evidence="2 3">
    <name type="scientific">Chrysochromulina tobinii</name>
    <dbReference type="NCBI Taxonomy" id="1460289"/>
    <lineage>
        <taxon>Eukaryota</taxon>
        <taxon>Haptista</taxon>
        <taxon>Haptophyta</taxon>
        <taxon>Prymnesiophyceae</taxon>
        <taxon>Prymnesiales</taxon>
        <taxon>Chrysochromulinaceae</taxon>
        <taxon>Chrysochromulina</taxon>
    </lineage>
</organism>
<evidence type="ECO:0000313" key="2">
    <source>
        <dbReference type="EMBL" id="KOO24924.1"/>
    </source>
</evidence>
<protein>
    <submittedName>
        <fullName evidence="2">Uncharacterized protein</fullName>
    </submittedName>
</protein>
<accession>A0A0M0JE99</accession>
<name>A0A0M0JE99_9EUKA</name>
<proteinExistence type="predicted"/>
<evidence type="ECO:0000313" key="3">
    <source>
        <dbReference type="Proteomes" id="UP000037460"/>
    </source>
</evidence>
<feature type="region of interest" description="Disordered" evidence="1">
    <location>
        <begin position="172"/>
        <end position="202"/>
    </location>
</feature>
<reference evidence="3" key="1">
    <citation type="journal article" date="2015" name="PLoS Genet.">
        <title>Genome Sequence and Transcriptome Analyses of Chrysochromulina tobin: Metabolic Tools for Enhanced Algal Fitness in the Prominent Order Prymnesiales (Haptophyceae).</title>
        <authorList>
            <person name="Hovde B.T."/>
            <person name="Deodato C.R."/>
            <person name="Hunsperger H.M."/>
            <person name="Ryken S.A."/>
            <person name="Yost W."/>
            <person name="Jha R.K."/>
            <person name="Patterson J."/>
            <person name="Monnat R.J. Jr."/>
            <person name="Barlow S.B."/>
            <person name="Starkenburg S.R."/>
            <person name="Cattolico R.A."/>
        </authorList>
    </citation>
    <scope>NUCLEOTIDE SEQUENCE</scope>
    <source>
        <strain evidence="3">CCMP291</strain>
    </source>
</reference>
<keyword evidence="3" id="KW-1185">Reference proteome</keyword>
<dbReference type="Proteomes" id="UP000037460">
    <property type="component" value="Unassembled WGS sequence"/>
</dbReference>
<dbReference type="EMBL" id="JWZX01003037">
    <property type="protein sequence ID" value="KOO24924.1"/>
    <property type="molecule type" value="Genomic_DNA"/>
</dbReference>
<comment type="caution">
    <text evidence="2">The sequence shown here is derived from an EMBL/GenBank/DDBJ whole genome shotgun (WGS) entry which is preliminary data.</text>
</comment>
<dbReference type="AlphaFoldDB" id="A0A0M0JE99"/>
<evidence type="ECO:0000256" key="1">
    <source>
        <dbReference type="SAM" id="MobiDB-lite"/>
    </source>
</evidence>